<protein>
    <recommendedName>
        <fullName evidence="1">VOC domain-containing protein</fullName>
    </recommendedName>
</protein>
<feature type="domain" description="VOC" evidence="1">
    <location>
        <begin position="24"/>
        <end position="152"/>
    </location>
</feature>
<gene>
    <name evidence="2" type="ORF">MPUS1402_LOCUS329</name>
</gene>
<dbReference type="InterPro" id="IPR037523">
    <property type="entry name" value="VOC_core"/>
</dbReference>
<proteinExistence type="predicted"/>
<dbReference type="AlphaFoldDB" id="A0A7R9XTN5"/>
<dbReference type="CDD" id="cd08357">
    <property type="entry name" value="VOC_like"/>
    <property type="match status" value="1"/>
</dbReference>
<reference evidence="2" key="1">
    <citation type="submission" date="2021-01" db="EMBL/GenBank/DDBJ databases">
        <authorList>
            <person name="Corre E."/>
            <person name="Pelletier E."/>
            <person name="Niang G."/>
            <person name="Scheremetjew M."/>
            <person name="Finn R."/>
            <person name="Kale V."/>
            <person name="Holt S."/>
            <person name="Cochrane G."/>
            <person name="Meng A."/>
            <person name="Brown T."/>
            <person name="Cohen L."/>
        </authorList>
    </citation>
    <scope>NUCLEOTIDE SEQUENCE</scope>
    <source>
        <strain evidence="2">RCC1614</strain>
    </source>
</reference>
<accession>A0A7R9XTN5</accession>
<dbReference type="InterPro" id="IPR004360">
    <property type="entry name" value="Glyas_Fos-R_dOase_dom"/>
</dbReference>
<name>A0A7R9XTN5_MICPS</name>
<dbReference type="PROSITE" id="PS51819">
    <property type="entry name" value="VOC"/>
    <property type="match status" value="1"/>
</dbReference>
<dbReference type="PANTHER" id="PTHR39434">
    <property type="match status" value="1"/>
</dbReference>
<evidence type="ECO:0000259" key="1">
    <source>
        <dbReference type="PROSITE" id="PS51819"/>
    </source>
</evidence>
<dbReference type="SUPFAM" id="SSF54593">
    <property type="entry name" value="Glyoxalase/Bleomycin resistance protein/Dihydroxybiphenyl dioxygenase"/>
    <property type="match status" value="1"/>
</dbReference>
<organism evidence="2">
    <name type="scientific">Micromonas pusilla</name>
    <name type="common">Picoplanktonic green alga</name>
    <name type="synonym">Chromulina pusilla</name>
    <dbReference type="NCBI Taxonomy" id="38833"/>
    <lineage>
        <taxon>Eukaryota</taxon>
        <taxon>Viridiplantae</taxon>
        <taxon>Chlorophyta</taxon>
        <taxon>Mamiellophyceae</taxon>
        <taxon>Mamiellales</taxon>
        <taxon>Mamiellaceae</taxon>
        <taxon>Micromonas</taxon>
    </lineage>
</organism>
<dbReference type="EMBL" id="HBDY01000469">
    <property type="protein sequence ID" value="CAD8227005.1"/>
    <property type="molecule type" value="Transcribed_RNA"/>
</dbReference>
<dbReference type="Gene3D" id="3.10.180.10">
    <property type="entry name" value="2,3-Dihydroxybiphenyl 1,2-Dioxygenase, domain 1"/>
    <property type="match status" value="1"/>
</dbReference>
<evidence type="ECO:0000313" key="2">
    <source>
        <dbReference type="EMBL" id="CAD8227005.1"/>
    </source>
</evidence>
<dbReference type="InterPro" id="IPR029068">
    <property type="entry name" value="Glyas_Bleomycin-R_OHBP_Dase"/>
</dbReference>
<sequence>MASASTSFDVDRDPAEDAKIRAACAFHLAIPVRDIEEARAFYGPDGVLGLREGRSTATWIDFNFYGHQLVTHLVRGYDAKTSHNAVNGDPVPVPHFGLAMDAESFRALVARCEERGASFETAPSLRFEGKPGEQVACFLRDPSGNALEFKAMTTPANLFARYDASA</sequence>
<dbReference type="OMA" id="DFNLFGH"/>
<dbReference type="PANTHER" id="PTHR39434:SF1">
    <property type="entry name" value="VOC DOMAIN-CONTAINING PROTEIN"/>
    <property type="match status" value="1"/>
</dbReference>
<dbReference type="Pfam" id="PF00903">
    <property type="entry name" value="Glyoxalase"/>
    <property type="match status" value="1"/>
</dbReference>